<dbReference type="EMBL" id="CP067089">
    <property type="protein sequence ID" value="QQO08237.1"/>
    <property type="molecule type" value="Genomic_DNA"/>
</dbReference>
<evidence type="ECO:0000256" key="1">
    <source>
        <dbReference type="SAM" id="MobiDB-lite"/>
    </source>
</evidence>
<evidence type="ECO:0000313" key="3">
    <source>
        <dbReference type="Proteomes" id="UP000595917"/>
    </source>
</evidence>
<gene>
    <name evidence="2" type="ORF">JFL75_15035</name>
</gene>
<protein>
    <submittedName>
        <fullName evidence="2">Uncharacterized protein</fullName>
    </submittedName>
</protein>
<keyword evidence="3" id="KW-1185">Reference proteome</keyword>
<organism evidence="2 3">
    <name type="scientific">Breznakiella homolactica</name>
    <dbReference type="NCBI Taxonomy" id="2798577"/>
    <lineage>
        <taxon>Bacteria</taxon>
        <taxon>Pseudomonadati</taxon>
        <taxon>Spirochaetota</taxon>
        <taxon>Spirochaetia</taxon>
        <taxon>Spirochaetales</taxon>
        <taxon>Breznakiellaceae</taxon>
        <taxon>Breznakiella</taxon>
    </lineage>
</organism>
<dbReference type="RefSeq" id="WP_215625543.1">
    <property type="nucleotide sequence ID" value="NZ_CP067089.2"/>
</dbReference>
<dbReference type="Proteomes" id="UP000595917">
    <property type="component" value="Chromosome"/>
</dbReference>
<feature type="region of interest" description="Disordered" evidence="1">
    <location>
        <begin position="37"/>
        <end position="110"/>
    </location>
</feature>
<proteinExistence type="predicted"/>
<reference evidence="2" key="1">
    <citation type="submission" date="2021-01" db="EMBL/GenBank/DDBJ databases">
        <title>Description of Breznakiella homolactica.</title>
        <authorList>
            <person name="Song Y."/>
            <person name="Brune A."/>
        </authorList>
    </citation>
    <scope>NUCLEOTIDE SEQUENCE</scope>
    <source>
        <strain evidence="2">RmG30</strain>
    </source>
</reference>
<dbReference type="KEGG" id="bhc:JFL75_15035"/>
<dbReference type="AlphaFoldDB" id="A0A7T8B997"/>
<sequence length="110" mass="12247">MAIQPIDLQALFSQLDKVGKTQAEQKEGTQIQQALQGAQIQKKTEERIKSVNETQDTGDGTERIKDRDPKKNADEESEEKKKDPESSGPEESRLQVVRDPDLGKNIDVSG</sequence>
<name>A0A7T8B997_9SPIR</name>
<feature type="compositionally biased region" description="Basic and acidic residues" evidence="1">
    <location>
        <begin position="60"/>
        <end position="104"/>
    </location>
</feature>
<accession>A0A7T8B997</accession>
<evidence type="ECO:0000313" key="2">
    <source>
        <dbReference type="EMBL" id="QQO08237.1"/>
    </source>
</evidence>